<evidence type="ECO:0000256" key="1">
    <source>
        <dbReference type="SAM" id="MobiDB-lite"/>
    </source>
</evidence>
<feature type="chain" id="PRO_5016713551" evidence="3">
    <location>
        <begin position="24"/>
        <end position="426"/>
    </location>
</feature>
<feature type="compositionally biased region" description="Low complexity" evidence="1">
    <location>
        <begin position="238"/>
        <end position="397"/>
    </location>
</feature>
<keyword evidence="2" id="KW-0812">Transmembrane</keyword>
<feature type="region of interest" description="Disordered" evidence="1">
    <location>
        <begin position="213"/>
        <end position="397"/>
    </location>
</feature>
<dbReference type="Proteomes" id="UP000265962">
    <property type="component" value="Unassembled WGS sequence"/>
</dbReference>
<evidence type="ECO:0000313" key="4">
    <source>
        <dbReference type="EMBL" id="SPF69446.1"/>
    </source>
</evidence>
<keyword evidence="4" id="KW-0449">Lipoprotein</keyword>
<keyword evidence="3" id="KW-0732">Signal</keyword>
<dbReference type="EMBL" id="OMOH01000013">
    <property type="protein sequence ID" value="SPF69446.1"/>
    <property type="molecule type" value="Genomic_DNA"/>
</dbReference>
<dbReference type="RefSeq" id="WP_147385446.1">
    <property type="nucleotide sequence ID" value="NZ_OMOH01000013.1"/>
</dbReference>
<feature type="transmembrane region" description="Helical" evidence="2">
    <location>
        <begin position="397"/>
        <end position="420"/>
    </location>
</feature>
<organism evidence="4 5">
    <name type="scientific">Propionibacterium ruminifibrarum</name>
    <dbReference type="NCBI Taxonomy" id="1962131"/>
    <lineage>
        <taxon>Bacteria</taxon>
        <taxon>Bacillati</taxon>
        <taxon>Actinomycetota</taxon>
        <taxon>Actinomycetes</taxon>
        <taxon>Propionibacteriales</taxon>
        <taxon>Propionibacteriaceae</taxon>
        <taxon>Propionibacterium</taxon>
    </lineage>
</organism>
<feature type="compositionally biased region" description="Polar residues" evidence="1">
    <location>
        <begin position="214"/>
        <end position="237"/>
    </location>
</feature>
<feature type="signal peptide" evidence="3">
    <location>
        <begin position="1"/>
        <end position="23"/>
    </location>
</feature>
<protein>
    <submittedName>
        <fullName evidence="4">Prokaryotic membrane lipoprotein lipid attachment site profile</fullName>
    </submittedName>
</protein>
<accession>A0A375I6G2</accession>
<dbReference type="PROSITE" id="PS51257">
    <property type="entry name" value="PROKAR_LIPOPROTEIN"/>
    <property type="match status" value="1"/>
</dbReference>
<sequence length="426" mass="44215">MKKSFPAALVCAAALLIPSTAYACPTDCSTSGGDSSTQLDVKDHASTQVDTDAAQKEVDRARSFLDAGADLSQDDLDCFLSKVLEGSYYDKDSRTVRTDASERVSEDVESSQSGTYDASRLARWLYEHEDTWQSLSQDYKLGDVLSFSTQSVTSQSSAEFFASIKVVAVYVGDGRVIYCANNGTDTQVREESIATLTAELNVTVSLVSRPCDLDTSTTAPSVAPSESATDQSCQRTCSSESSQSSSESSTNVSNENSQNSSSNSSNTSESSESTESSSSENSQSSSESTSSSNSSNTSESSESTESSSSENSRSSSESSTNVSSENSQNSSSESTESSSSENSQSSSENTSSESSQPSSESSVAAPQQSSSTTAPSSPSSSTSTKSSSRPSSLPRTGAGAVLPVASVAVLAAAAGGSILARRRSRV</sequence>
<keyword evidence="2" id="KW-1133">Transmembrane helix</keyword>
<keyword evidence="2" id="KW-0472">Membrane</keyword>
<reference evidence="5" key="1">
    <citation type="submission" date="2018-02" db="EMBL/GenBank/DDBJ databases">
        <authorList>
            <person name="Hornung B."/>
        </authorList>
    </citation>
    <scope>NUCLEOTIDE SEQUENCE [LARGE SCALE GENOMIC DNA]</scope>
</reference>
<keyword evidence="5" id="KW-1185">Reference proteome</keyword>
<evidence type="ECO:0000256" key="2">
    <source>
        <dbReference type="SAM" id="Phobius"/>
    </source>
</evidence>
<gene>
    <name evidence="4" type="ORF">PROPJV5_2431</name>
</gene>
<evidence type="ECO:0000313" key="5">
    <source>
        <dbReference type="Proteomes" id="UP000265962"/>
    </source>
</evidence>
<dbReference type="OrthoDB" id="3732860at2"/>
<proteinExistence type="predicted"/>
<evidence type="ECO:0000256" key="3">
    <source>
        <dbReference type="SAM" id="SignalP"/>
    </source>
</evidence>
<name>A0A375I6G2_9ACTN</name>
<dbReference type="AlphaFoldDB" id="A0A375I6G2"/>